<evidence type="ECO:0000313" key="1">
    <source>
        <dbReference type="EMBL" id="EXX59562.1"/>
    </source>
</evidence>
<dbReference type="SUPFAM" id="SSF58100">
    <property type="entry name" value="Bacterial hemolysins"/>
    <property type="match status" value="1"/>
</dbReference>
<dbReference type="EMBL" id="JEMT01026356">
    <property type="protein sequence ID" value="EXX59562.1"/>
    <property type="molecule type" value="Genomic_DNA"/>
</dbReference>
<reference evidence="1 2" key="1">
    <citation type="submission" date="2014-02" db="EMBL/GenBank/DDBJ databases">
        <title>Single nucleus genome sequencing reveals high similarity among nuclei of an endomycorrhizal fungus.</title>
        <authorList>
            <person name="Lin K."/>
            <person name="Geurts R."/>
            <person name="Zhang Z."/>
            <person name="Limpens E."/>
            <person name="Saunders D.G."/>
            <person name="Mu D."/>
            <person name="Pang E."/>
            <person name="Cao H."/>
            <person name="Cha H."/>
            <person name="Lin T."/>
            <person name="Zhou Q."/>
            <person name="Shang Y."/>
            <person name="Li Y."/>
            <person name="Ivanov S."/>
            <person name="Sharma T."/>
            <person name="Velzen R.V."/>
            <person name="Ruijter N.D."/>
            <person name="Aanen D.K."/>
            <person name="Win J."/>
            <person name="Kamoun S."/>
            <person name="Bisseling T."/>
            <person name="Huang S."/>
        </authorList>
    </citation>
    <scope>NUCLEOTIDE SEQUENCE [LARGE SCALE GENOMIC DNA]</scope>
    <source>
        <strain evidence="2">DAOM197198w</strain>
    </source>
</reference>
<comment type="caution">
    <text evidence="1">The sequence shown here is derived from an EMBL/GenBank/DDBJ whole genome shotgun (WGS) entry which is preliminary data.</text>
</comment>
<gene>
    <name evidence="1" type="ORF">RirG_187930</name>
</gene>
<dbReference type="Proteomes" id="UP000022910">
    <property type="component" value="Unassembled WGS sequence"/>
</dbReference>
<proteinExistence type="predicted"/>
<dbReference type="OrthoDB" id="2353790at2759"/>
<keyword evidence="2" id="KW-1185">Reference proteome</keyword>
<organism evidence="1 2">
    <name type="scientific">Rhizophagus irregularis (strain DAOM 197198w)</name>
    <name type="common">Glomus intraradices</name>
    <dbReference type="NCBI Taxonomy" id="1432141"/>
    <lineage>
        <taxon>Eukaryota</taxon>
        <taxon>Fungi</taxon>
        <taxon>Fungi incertae sedis</taxon>
        <taxon>Mucoromycota</taxon>
        <taxon>Glomeromycotina</taxon>
        <taxon>Glomeromycetes</taxon>
        <taxon>Glomerales</taxon>
        <taxon>Glomeraceae</taxon>
        <taxon>Rhizophagus</taxon>
    </lineage>
</organism>
<protein>
    <submittedName>
        <fullName evidence="1">Uncharacterized protein</fullName>
    </submittedName>
</protein>
<name>A0A015IQT4_RHIIW</name>
<sequence length="248" mass="27832">MADRVKDNNFIQEKINQISEQSVIFRNFAEESISQSLKMCNYAEDLILFAECCDGISKEDLLEYLKSLSRDSLLYKSEATKLKEQIKNIENSLGRIAKEILKYNYKIIKERKDLSNYIDTENKRTNDAKLSANRSKIVAGLGLITAAVSIPLTGGASLVALGVSGLTFIGGAVTAEISTANANTSSNESIKLNYQLESVREEFSQYLREMRSCLENITYMISYCEFIGLDKLLKLKVLSNCWNVANNE</sequence>
<accession>A0A015IQT4</accession>
<dbReference type="Gene3D" id="1.20.1170.10">
    <property type="match status" value="1"/>
</dbReference>
<evidence type="ECO:0000313" key="2">
    <source>
        <dbReference type="Proteomes" id="UP000022910"/>
    </source>
</evidence>
<dbReference type="AlphaFoldDB" id="A0A015IQT4"/>
<dbReference type="HOGENOM" id="CLU_083970_0_0_1"/>